<evidence type="ECO:0000313" key="2">
    <source>
        <dbReference type="EMBL" id="GFO01323.1"/>
    </source>
</evidence>
<name>A0AAV4A3S2_9GAST</name>
<comment type="caution">
    <text evidence="2">The sequence shown here is derived from an EMBL/GenBank/DDBJ whole genome shotgun (WGS) entry which is preliminary data.</text>
</comment>
<dbReference type="Proteomes" id="UP000735302">
    <property type="component" value="Unassembled WGS sequence"/>
</dbReference>
<proteinExistence type="predicted"/>
<accession>A0AAV4A3S2</accession>
<reference evidence="2 3" key="1">
    <citation type="journal article" date="2021" name="Elife">
        <title>Chloroplast acquisition without the gene transfer in kleptoplastic sea slugs, Plakobranchus ocellatus.</title>
        <authorList>
            <person name="Maeda T."/>
            <person name="Takahashi S."/>
            <person name="Yoshida T."/>
            <person name="Shimamura S."/>
            <person name="Takaki Y."/>
            <person name="Nagai Y."/>
            <person name="Toyoda A."/>
            <person name="Suzuki Y."/>
            <person name="Arimoto A."/>
            <person name="Ishii H."/>
            <person name="Satoh N."/>
            <person name="Nishiyama T."/>
            <person name="Hasebe M."/>
            <person name="Maruyama T."/>
            <person name="Minagawa J."/>
            <person name="Obokata J."/>
            <person name="Shigenobu S."/>
        </authorList>
    </citation>
    <scope>NUCLEOTIDE SEQUENCE [LARGE SCALE GENOMIC DNA]</scope>
</reference>
<keyword evidence="3" id="KW-1185">Reference proteome</keyword>
<feature type="region of interest" description="Disordered" evidence="1">
    <location>
        <begin position="56"/>
        <end position="77"/>
    </location>
</feature>
<sequence length="77" mass="8713">MKRFKDVAADNIARACLIPYGNKLRRQPKPMLPSMLHGTIAAMTILEKITKFAQDNQEIEGEPPKRFMGRNGMRVGN</sequence>
<protein>
    <submittedName>
        <fullName evidence="2">Uncharacterized protein</fullName>
    </submittedName>
</protein>
<dbReference type="EMBL" id="BLXT01003273">
    <property type="protein sequence ID" value="GFO01323.1"/>
    <property type="molecule type" value="Genomic_DNA"/>
</dbReference>
<gene>
    <name evidence="2" type="ORF">PoB_002782800</name>
</gene>
<dbReference type="AlphaFoldDB" id="A0AAV4A3S2"/>
<organism evidence="2 3">
    <name type="scientific">Plakobranchus ocellatus</name>
    <dbReference type="NCBI Taxonomy" id="259542"/>
    <lineage>
        <taxon>Eukaryota</taxon>
        <taxon>Metazoa</taxon>
        <taxon>Spiralia</taxon>
        <taxon>Lophotrochozoa</taxon>
        <taxon>Mollusca</taxon>
        <taxon>Gastropoda</taxon>
        <taxon>Heterobranchia</taxon>
        <taxon>Euthyneura</taxon>
        <taxon>Panpulmonata</taxon>
        <taxon>Sacoglossa</taxon>
        <taxon>Placobranchoidea</taxon>
        <taxon>Plakobranchidae</taxon>
        <taxon>Plakobranchus</taxon>
    </lineage>
</organism>
<evidence type="ECO:0000256" key="1">
    <source>
        <dbReference type="SAM" id="MobiDB-lite"/>
    </source>
</evidence>
<evidence type="ECO:0000313" key="3">
    <source>
        <dbReference type="Proteomes" id="UP000735302"/>
    </source>
</evidence>